<protein>
    <recommendedName>
        <fullName evidence="4">Mob1/phocein</fullName>
    </recommendedName>
</protein>
<evidence type="ECO:0000313" key="3">
    <source>
        <dbReference type="Proteomes" id="UP001219933"/>
    </source>
</evidence>
<gene>
    <name evidence="2" type="ORF">MCUN1_003524</name>
</gene>
<dbReference type="Pfam" id="PF03637">
    <property type="entry name" value="Mob1_phocein"/>
    <property type="match status" value="1"/>
</dbReference>
<evidence type="ECO:0008006" key="4">
    <source>
        <dbReference type="Google" id="ProtNLM"/>
    </source>
</evidence>
<dbReference type="SUPFAM" id="SSF101152">
    <property type="entry name" value="Mob1/phocein"/>
    <property type="match status" value="1"/>
</dbReference>
<dbReference type="InterPro" id="IPR005301">
    <property type="entry name" value="MOB_kinase_act_fam"/>
</dbReference>
<reference evidence="2" key="1">
    <citation type="submission" date="2023-03" db="EMBL/GenBank/DDBJ databases">
        <title>Mating type loci evolution in Malassezia.</title>
        <authorList>
            <person name="Coelho M.A."/>
        </authorList>
    </citation>
    <scope>NUCLEOTIDE SEQUENCE</scope>
    <source>
        <strain evidence="2">CBS 11721</strain>
    </source>
</reference>
<feature type="binding site" evidence="1">
    <location>
        <position position="160"/>
    </location>
    <ligand>
        <name>Zn(2+)</name>
        <dbReference type="ChEBI" id="CHEBI:29105"/>
    </ligand>
</feature>
<dbReference type="AlphaFoldDB" id="A0AAF0F1I6"/>
<keyword evidence="1" id="KW-0862">Zinc</keyword>
<feature type="binding site" evidence="1">
    <location>
        <position position="155"/>
    </location>
    <ligand>
        <name>Zn(2+)</name>
        <dbReference type="ChEBI" id="CHEBI:29105"/>
    </ligand>
</feature>
<dbReference type="Proteomes" id="UP001219933">
    <property type="component" value="Chromosome 5"/>
</dbReference>
<evidence type="ECO:0000313" key="2">
    <source>
        <dbReference type="EMBL" id="WFD36637.1"/>
    </source>
</evidence>
<name>A0AAF0F1I6_9BASI</name>
<evidence type="ECO:0000256" key="1">
    <source>
        <dbReference type="PIRSR" id="PIRSR605301-1"/>
    </source>
</evidence>
<feature type="binding site" evidence="1">
    <location>
        <position position="86"/>
    </location>
    <ligand>
        <name>Zn(2+)</name>
        <dbReference type="ChEBI" id="CHEBI:29105"/>
    </ligand>
</feature>
<organism evidence="2 3">
    <name type="scientific">Malassezia cuniculi</name>
    <dbReference type="NCBI Taxonomy" id="948313"/>
    <lineage>
        <taxon>Eukaryota</taxon>
        <taxon>Fungi</taxon>
        <taxon>Dikarya</taxon>
        <taxon>Basidiomycota</taxon>
        <taxon>Ustilaginomycotina</taxon>
        <taxon>Malasseziomycetes</taxon>
        <taxon>Malasseziales</taxon>
        <taxon>Malasseziaceae</taxon>
        <taxon>Malassezia</taxon>
    </lineage>
</organism>
<keyword evidence="3" id="KW-1185">Reference proteome</keyword>
<accession>A0AAF0F1I6</accession>
<sequence length="195" mass="22009">MLARVRRGQRAEDVATLRAGAGVAETLYERVSAAVQAGRPVSEITSLPDGVDRDEWIYAQLCRLVQDIGIWLLELKRECRTEHSTCAALMVDQDVYLCPSHGDERQCTAFEYVAHVIDAAADTLKSERFPENRVPRQSARLFNTLSKQLARVFLHSRAHHAELFAAFETQHALYARFYALCDVYELYPTDALPAP</sequence>
<dbReference type="EMBL" id="CP119881">
    <property type="protein sequence ID" value="WFD36637.1"/>
    <property type="molecule type" value="Genomic_DNA"/>
</dbReference>
<dbReference type="PANTHER" id="PTHR22599">
    <property type="entry name" value="MPS ONE BINDER KINASE ACTIVATOR-LIKE MOB"/>
    <property type="match status" value="1"/>
</dbReference>
<dbReference type="InterPro" id="IPR036703">
    <property type="entry name" value="MOB_kinase_act_sf"/>
</dbReference>
<proteinExistence type="predicted"/>
<dbReference type="Gene3D" id="1.20.140.30">
    <property type="entry name" value="MOB kinase activator"/>
    <property type="match status" value="1"/>
</dbReference>
<dbReference type="SMART" id="SM01388">
    <property type="entry name" value="Mob1_phocein"/>
    <property type="match status" value="1"/>
</dbReference>
<keyword evidence="1" id="KW-0479">Metal-binding</keyword>
<feature type="binding site" evidence="1">
    <location>
        <position position="79"/>
    </location>
    <ligand>
        <name>Zn(2+)</name>
        <dbReference type="ChEBI" id="CHEBI:29105"/>
    </ligand>
</feature>